<dbReference type="GO" id="GO:0006313">
    <property type="term" value="P:DNA transposition"/>
    <property type="evidence" value="ECO:0007669"/>
    <property type="project" value="InterPro"/>
</dbReference>
<feature type="domain" description="Transposase IS116/IS110/IS902 C-terminal" evidence="3">
    <location>
        <begin position="214"/>
        <end position="296"/>
    </location>
</feature>
<dbReference type="GO" id="GO:0004803">
    <property type="term" value="F:transposase activity"/>
    <property type="evidence" value="ECO:0007669"/>
    <property type="project" value="InterPro"/>
</dbReference>
<evidence type="ECO:0000313" key="5">
    <source>
        <dbReference type="Proteomes" id="UP000292958"/>
    </source>
</evidence>
<feature type="coiled-coil region" evidence="1">
    <location>
        <begin position="181"/>
        <end position="208"/>
    </location>
</feature>
<evidence type="ECO:0000313" key="4">
    <source>
        <dbReference type="EMBL" id="RZU43278.1"/>
    </source>
</evidence>
<proteinExistence type="predicted"/>
<dbReference type="RefSeq" id="WP_130421719.1">
    <property type="nucleotide sequence ID" value="NZ_SHKW01000001.1"/>
</dbReference>
<evidence type="ECO:0000256" key="1">
    <source>
        <dbReference type="SAM" id="Coils"/>
    </source>
</evidence>
<dbReference type="Proteomes" id="UP000292958">
    <property type="component" value="Unassembled WGS sequence"/>
</dbReference>
<dbReference type="EMBL" id="SHKW01000001">
    <property type="protein sequence ID" value="RZU43278.1"/>
    <property type="molecule type" value="Genomic_DNA"/>
</dbReference>
<comment type="caution">
    <text evidence="4">The sequence shown here is derived from an EMBL/GenBank/DDBJ whole genome shotgun (WGS) entry which is preliminary data.</text>
</comment>
<gene>
    <name evidence="4" type="ORF">BDD14_4933</name>
</gene>
<dbReference type="InterPro" id="IPR003346">
    <property type="entry name" value="Transposase_20"/>
</dbReference>
<dbReference type="InterPro" id="IPR002525">
    <property type="entry name" value="Transp_IS110-like_N"/>
</dbReference>
<feature type="domain" description="Transposase IS110-like N-terminal" evidence="2">
    <location>
        <begin position="4"/>
        <end position="146"/>
    </location>
</feature>
<sequence>MIIVGVDYHPSVQQVAFLDTETGETGERRLNHSDGEAERFYRDLQRRQVKVRVGIEATGHARWFERFLAELKFELWIGDPAKIKAALVLKQKTDRQDAQLLLRLLVESRFPQIWVPNPENRDLRQLIWHRHRLVQMRTRAMNQIQAAAMNEGVRRKKTLWSKTGRRQLEALPLARWATRRRQDLLELVDRLNTAIDELTAAAEQEARKRSEVLRLMTHPGVGPITALAFVLVLGSPDRFGCGHQIGSYLGLIPCEDSSADGQRLGHITKQGSSLLRFLLVEAAQAAVRWDPDWRRRFVHLAMRRDRRIAKVAMARKLAVSLYWMWRKECDYQQTLQFGSHAGEPGFVHGVK</sequence>
<reference evidence="4 5" key="1">
    <citation type="submission" date="2019-02" db="EMBL/GenBank/DDBJ databases">
        <title>Genomic Encyclopedia of Archaeal and Bacterial Type Strains, Phase II (KMG-II): from individual species to whole genera.</title>
        <authorList>
            <person name="Goeker M."/>
        </authorList>
    </citation>
    <scope>NUCLEOTIDE SEQUENCE [LARGE SCALE GENOMIC DNA]</scope>
    <source>
        <strain evidence="4 5">DSM 18101</strain>
    </source>
</reference>
<keyword evidence="5" id="KW-1185">Reference proteome</keyword>
<dbReference type="Pfam" id="PF01548">
    <property type="entry name" value="DEDD_Tnp_IS110"/>
    <property type="match status" value="1"/>
</dbReference>
<dbReference type="PANTHER" id="PTHR33055">
    <property type="entry name" value="TRANSPOSASE FOR INSERTION SEQUENCE ELEMENT IS1111A"/>
    <property type="match status" value="1"/>
</dbReference>
<dbReference type="AlphaFoldDB" id="A0A4Q7YZN3"/>
<evidence type="ECO:0000259" key="2">
    <source>
        <dbReference type="Pfam" id="PF01548"/>
    </source>
</evidence>
<dbReference type="InterPro" id="IPR047650">
    <property type="entry name" value="Transpos_IS110"/>
</dbReference>
<accession>A0A4Q7YZN3</accession>
<dbReference type="NCBIfam" id="NF033542">
    <property type="entry name" value="transpos_IS110"/>
    <property type="match status" value="1"/>
</dbReference>
<dbReference type="PANTHER" id="PTHR33055:SF3">
    <property type="entry name" value="PUTATIVE TRANSPOSASE FOR IS117-RELATED"/>
    <property type="match status" value="1"/>
</dbReference>
<name>A0A4Q7YZN3_9BACT</name>
<dbReference type="GO" id="GO:0003677">
    <property type="term" value="F:DNA binding"/>
    <property type="evidence" value="ECO:0007669"/>
    <property type="project" value="InterPro"/>
</dbReference>
<organism evidence="4 5">
    <name type="scientific">Edaphobacter modestus</name>
    <dbReference type="NCBI Taxonomy" id="388466"/>
    <lineage>
        <taxon>Bacteria</taxon>
        <taxon>Pseudomonadati</taxon>
        <taxon>Acidobacteriota</taxon>
        <taxon>Terriglobia</taxon>
        <taxon>Terriglobales</taxon>
        <taxon>Acidobacteriaceae</taxon>
        <taxon>Edaphobacter</taxon>
    </lineage>
</organism>
<keyword evidence="1" id="KW-0175">Coiled coil</keyword>
<dbReference type="Pfam" id="PF02371">
    <property type="entry name" value="Transposase_20"/>
    <property type="match status" value="1"/>
</dbReference>
<evidence type="ECO:0000259" key="3">
    <source>
        <dbReference type="Pfam" id="PF02371"/>
    </source>
</evidence>
<dbReference type="OrthoDB" id="105383at2"/>
<protein>
    <submittedName>
        <fullName evidence="4">Transposase</fullName>
    </submittedName>
</protein>